<dbReference type="EMBL" id="PVWJ01000101">
    <property type="protein sequence ID" value="PSB01540.1"/>
    <property type="molecule type" value="Genomic_DNA"/>
</dbReference>
<dbReference type="OrthoDB" id="574730at2"/>
<sequence length="363" mass="41082">MAICVWRGDRFSTMGRARGREITEADLEEILGERSSSQKSKVIGAAAPKGLSQKLEKTRDIASVQKLELRKNRAISPQSPQSSVIDVSSVEVISEPHSGFERYPLTPTELEAKAQLEAQVREAFAIAGKALKELRDRRLYRATHRTFEAYCRDRFKFSRISAHYKIGAAEVYENLRDNLLTISEQIPLPTHESQVRDLIKANLKAQDQVRVWQEAVEQAGGNIPSGRLVKQIVREMFPPTDFPDIRVNDVCQLLVKDNPELTGKNKCWGVVFEVLETVCWVACWDGQYQVPKENLQPFEYSPAEQKSMAKLEQRLRSFQNGAVVVEAASYSILQQLGKLERPFLTVLEEGLLGFLEEEYGIVT</sequence>
<keyword evidence="2" id="KW-1185">Reference proteome</keyword>
<accession>A0A2T1BZT7</accession>
<protein>
    <submittedName>
        <fullName evidence="1">Uncharacterized protein</fullName>
    </submittedName>
</protein>
<comment type="caution">
    <text evidence="1">The sequence shown here is derived from an EMBL/GenBank/DDBJ whole genome shotgun (WGS) entry which is preliminary data.</text>
</comment>
<evidence type="ECO:0000313" key="2">
    <source>
        <dbReference type="Proteomes" id="UP000238762"/>
    </source>
</evidence>
<evidence type="ECO:0000313" key="1">
    <source>
        <dbReference type="EMBL" id="PSB01540.1"/>
    </source>
</evidence>
<reference evidence="1 2" key="1">
    <citation type="submission" date="2018-02" db="EMBL/GenBank/DDBJ databases">
        <authorList>
            <person name="Cohen D.B."/>
            <person name="Kent A.D."/>
        </authorList>
    </citation>
    <scope>NUCLEOTIDE SEQUENCE [LARGE SCALE GENOMIC DNA]</scope>
    <source>
        <strain evidence="1 2">CCAP 1448/3</strain>
    </source>
</reference>
<dbReference type="RefSeq" id="WP_106289985.1">
    <property type="nucleotide sequence ID" value="NZ_CAWNTC010000131.1"/>
</dbReference>
<gene>
    <name evidence="1" type="ORF">C7B64_17725</name>
</gene>
<dbReference type="AlphaFoldDB" id="A0A2T1BZT7"/>
<dbReference type="Proteomes" id="UP000238762">
    <property type="component" value="Unassembled WGS sequence"/>
</dbReference>
<organism evidence="1 2">
    <name type="scientific">Merismopedia glauca CCAP 1448/3</name>
    <dbReference type="NCBI Taxonomy" id="1296344"/>
    <lineage>
        <taxon>Bacteria</taxon>
        <taxon>Bacillati</taxon>
        <taxon>Cyanobacteriota</taxon>
        <taxon>Cyanophyceae</taxon>
        <taxon>Synechococcales</taxon>
        <taxon>Merismopediaceae</taxon>
        <taxon>Merismopedia</taxon>
    </lineage>
</organism>
<proteinExistence type="predicted"/>
<name>A0A2T1BZT7_9CYAN</name>
<reference evidence="1 2" key="2">
    <citation type="submission" date="2018-03" db="EMBL/GenBank/DDBJ databases">
        <title>The ancient ancestry and fast evolution of plastids.</title>
        <authorList>
            <person name="Moore K.R."/>
            <person name="Magnabosco C."/>
            <person name="Momper L."/>
            <person name="Gold D.A."/>
            <person name="Bosak T."/>
            <person name="Fournier G.P."/>
        </authorList>
    </citation>
    <scope>NUCLEOTIDE SEQUENCE [LARGE SCALE GENOMIC DNA]</scope>
    <source>
        <strain evidence="1 2">CCAP 1448/3</strain>
    </source>
</reference>